<accession>A0ABS8ZBL0</accession>
<dbReference type="EMBL" id="JAJVCN010000001">
    <property type="protein sequence ID" value="MCE7003192.1"/>
    <property type="molecule type" value="Genomic_DNA"/>
</dbReference>
<dbReference type="InterPro" id="IPR036086">
    <property type="entry name" value="ParB/Sulfiredoxin_sf"/>
</dbReference>
<dbReference type="SMART" id="SM00470">
    <property type="entry name" value="ParB"/>
    <property type="match status" value="1"/>
</dbReference>
<keyword evidence="3" id="KW-1185">Reference proteome</keyword>
<evidence type="ECO:0000313" key="3">
    <source>
        <dbReference type="Proteomes" id="UP001521150"/>
    </source>
</evidence>
<dbReference type="InterPro" id="IPR003115">
    <property type="entry name" value="ParB_N"/>
</dbReference>
<feature type="domain" description="ParB-like N-terminal" evidence="1">
    <location>
        <begin position="13"/>
        <end position="97"/>
    </location>
</feature>
<dbReference type="RefSeq" id="WP_233724747.1">
    <property type="nucleotide sequence ID" value="NZ_JAJVCN010000001.1"/>
</dbReference>
<sequence length="321" mass="34613">MSIVESPALGPVRLLRIADVKPADSPRTGGQVAEYVRLLAEANTELPPIIVDRATMRVIDGMHRLRAAVVRGSQTIEARLFDGSPFEVFVFALRANVENGLPLSLADRSAAAERIVCWRPEWSDRAIASVTGLASGTVAAIRARVGKAEGPTRVGLDGKSRPMSSAEGRRAACEFVVNNPNASLRAIAKAAGISVGTARDVREGLRRGEDPLLPKQRAALENDSGSAALPVPSSRPVEEQRATVDALRNDPSLRYSIVGRMLLRLLDTHAIGSREWLRLADAVPIHYAEMVSEAAHECAGAWRQFAGQLQRRHKMAAAQES</sequence>
<evidence type="ECO:0000313" key="2">
    <source>
        <dbReference type="EMBL" id="MCE7003192.1"/>
    </source>
</evidence>
<evidence type="ECO:0000259" key="1">
    <source>
        <dbReference type="SMART" id="SM00470"/>
    </source>
</evidence>
<protein>
    <submittedName>
        <fullName evidence="2">ParB/RepB/Spo0J family partition protein</fullName>
    </submittedName>
</protein>
<reference evidence="2 3" key="1">
    <citation type="submission" date="2021-12" db="EMBL/GenBank/DDBJ databases">
        <title>Genome sequence of Kibdelosporangium philippinense ATCC 49844.</title>
        <authorList>
            <person name="Fedorov E.A."/>
            <person name="Omeragic M."/>
            <person name="Shalygina K.F."/>
            <person name="Maclea K.S."/>
        </authorList>
    </citation>
    <scope>NUCLEOTIDE SEQUENCE [LARGE SCALE GENOMIC DNA]</scope>
    <source>
        <strain evidence="2 3">ATCC 49844</strain>
    </source>
</reference>
<name>A0ABS8ZBL0_9PSEU</name>
<dbReference type="SUPFAM" id="SSF110849">
    <property type="entry name" value="ParB/Sulfiredoxin"/>
    <property type="match status" value="1"/>
</dbReference>
<comment type="caution">
    <text evidence="2">The sequence shown here is derived from an EMBL/GenBank/DDBJ whole genome shotgun (WGS) entry which is preliminary data.</text>
</comment>
<dbReference type="Proteomes" id="UP001521150">
    <property type="component" value="Unassembled WGS sequence"/>
</dbReference>
<proteinExistence type="predicted"/>
<organism evidence="2 3">
    <name type="scientific">Kibdelosporangium philippinense</name>
    <dbReference type="NCBI Taxonomy" id="211113"/>
    <lineage>
        <taxon>Bacteria</taxon>
        <taxon>Bacillati</taxon>
        <taxon>Actinomycetota</taxon>
        <taxon>Actinomycetes</taxon>
        <taxon>Pseudonocardiales</taxon>
        <taxon>Pseudonocardiaceae</taxon>
        <taxon>Kibdelosporangium</taxon>
    </lineage>
</organism>
<gene>
    <name evidence="2" type="ORF">LWC34_10165</name>
</gene>